<comment type="subunit">
    <text evidence="3">Homodimer.</text>
</comment>
<dbReference type="InterPro" id="IPR036264">
    <property type="entry name" value="Bact_exopeptidase_dim_dom"/>
</dbReference>
<dbReference type="Gene3D" id="3.30.70.360">
    <property type="match status" value="1"/>
</dbReference>
<evidence type="ECO:0000256" key="2">
    <source>
        <dbReference type="ARBA" id="ARBA00006153"/>
    </source>
</evidence>
<dbReference type="PANTHER" id="PTHR32494">
    <property type="entry name" value="ALLANTOATE DEIMINASE-RELATED"/>
    <property type="match status" value="1"/>
</dbReference>
<keyword evidence="6" id="KW-0464">Manganese</keyword>
<comment type="caution">
    <text evidence="8">The sequence shown here is derived from an EMBL/GenBank/DDBJ whole genome shotgun (WGS) entry which is preliminary data.</text>
</comment>
<accession>A0ABR7U588</accession>
<dbReference type="SUPFAM" id="SSF53187">
    <property type="entry name" value="Zn-dependent exopeptidases"/>
    <property type="match status" value="1"/>
</dbReference>
<dbReference type="PROSITE" id="PS00758">
    <property type="entry name" value="ARGE_DAPE_CPG2_1"/>
    <property type="match status" value="1"/>
</dbReference>
<dbReference type="Pfam" id="PF07687">
    <property type="entry name" value="M20_dimer"/>
    <property type="match status" value="1"/>
</dbReference>
<dbReference type="NCBIfam" id="NF009531">
    <property type="entry name" value="PRK12893.1-5"/>
    <property type="match status" value="1"/>
</dbReference>
<dbReference type="PIRSF" id="PIRSF001235">
    <property type="entry name" value="Amidase_carbamoylase"/>
    <property type="match status" value="1"/>
</dbReference>
<organism evidence="8 9">
    <name type="scientific">Bradyrhizobium campsiandrae</name>
    <dbReference type="NCBI Taxonomy" id="1729892"/>
    <lineage>
        <taxon>Bacteria</taxon>
        <taxon>Pseudomonadati</taxon>
        <taxon>Pseudomonadota</taxon>
        <taxon>Alphaproteobacteria</taxon>
        <taxon>Hyphomicrobiales</taxon>
        <taxon>Nitrobacteraceae</taxon>
        <taxon>Bradyrhizobium</taxon>
    </lineage>
</organism>
<dbReference type="Proteomes" id="UP000639516">
    <property type="component" value="Unassembled WGS sequence"/>
</dbReference>
<comment type="cofactor">
    <cofactor evidence="1">
        <name>Mn(2+)</name>
        <dbReference type="ChEBI" id="CHEBI:29035"/>
    </cofactor>
</comment>
<feature type="domain" description="Peptidase M20 dimerisation" evidence="7">
    <location>
        <begin position="214"/>
        <end position="313"/>
    </location>
</feature>
<name>A0ABR7U588_9BRAD</name>
<keyword evidence="9" id="KW-1185">Reference proteome</keyword>
<dbReference type="InterPro" id="IPR010158">
    <property type="entry name" value="Amidase_Cbmase"/>
</dbReference>
<evidence type="ECO:0000259" key="7">
    <source>
        <dbReference type="Pfam" id="PF07687"/>
    </source>
</evidence>
<evidence type="ECO:0000313" key="8">
    <source>
        <dbReference type="EMBL" id="MBC9978572.1"/>
    </source>
</evidence>
<evidence type="ECO:0000256" key="5">
    <source>
        <dbReference type="ARBA" id="ARBA00022801"/>
    </source>
</evidence>
<evidence type="ECO:0000256" key="3">
    <source>
        <dbReference type="ARBA" id="ARBA00011738"/>
    </source>
</evidence>
<dbReference type="Gene3D" id="3.40.630.10">
    <property type="entry name" value="Zn peptidases"/>
    <property type="match status" value="1"/>
</dbReference>
<dbReference type="InterPro" id="IPR011650">
    <property type="entry name" value="Peptidase_M20_dimer"/>
</dbReference>
<keyword evidence="5 8" id="KW-0378">Hydrolase</keyword>
<dbReference type="NCBIfam" id="TIGR01879">
    <property type="entry name" value="hydantase"/>
    <property type="match status" value="1"/>
</dbReference>
<dbReference type="EMBL" id="JAATTO010000012">
    <property type="protein sequence ID" value="MBC9978572.1"/>
    <property type="molecule type" value="Genomic_DNA"/>
</dbReference>
<dbReference type="PANTHER" id="PTHR32494:SF19">
    <property type="entry name" value="ALLANTOATE DEIMINASE-RELATED"/>
    <property type="match status" value="1"/>
</dbReference>
<evidence type="ECO:0000256" key="1">
    <source>
        <dbReference type="ARBA" id="ARBA00001936"/>
    </source>
</evidence>
<evidence type="ECO:0000313" key="9">
    <source>
        <dbReference type="Proteomes" id="UP000639516"/>
    </source>
</evidence>
<protein>
    <submittedName>
        <fullName evidence="8">Zn-dependent hydrolase</fullName>
    </submittedName>
</protein>
<keyword evidence="4" id="KW-0479">Metal-binding</keyword>
<evidence type="ECO:0000256" key="4">
    <source>
        <dbReference type="ARBA" id="ARBA00022723"/>
    </source>
</evidence>
<gene>
    <name evidence="8" type="ORF">HA482_10120</name>
</gene>
<reference evidence="8 9" key="1">
    <citation type="journal article" date="2020" name="Arch. Microbiol.">
        <title>Bradyrhizobium campsiandrae sp. nov., a nitrogen-fixing bacterial strain isolated from a native leguminous tree from the Amazon adapted to flooded conditions.</title>
        <authorList>
            <person name="Cabral Michel D."/>
            <person name="Martins da Costa E."/>
            <person name="Azarias Guimaraes A."/>
            <person name="Soares de Carvalho T."/>
            <person name="Santos de Castro Caputo P."/>
            <person name="Willems A."/>
            <person name="de Souza Moreira F.M."/>
        </authorList>
    </citation>
    <scope>NUCLEOTIDE SEQUENCE [LARGE SCALE GENOMIC DNA]</scope>
    <source>
        <strain evidence="9">INPA 384B</strain>
    </source>
</reference>
<evidence type="ECO:0000256" key="6">
    <source>
        <dbReference type="ARBA" id="ARBA00023211"/>
    </source>
</evidence>
<dbReference type="GO" id="GO:0016787">
    <property type="term" value="F:hydrolase activity"/>
    <property type="evidence" value="ECO:0007669"/>
    <property type="project" value="UniProtKB-KW"/>
</dbReference>
<dbReference type="Pfam" id="PF01546">
    <property type="entry name" value="Peptidase_M20"/>
    <property type="match status" value="1"/>
</dbReference>
<dbReference type="RefSeq" id="WP_188102717.1">
    <property type="nucleotide sequence ID" value="NZ_JAANIH010000028.1"/>
</dbReference>
<proteinExistence type="inferred from homology"/>
<dbReference type="InterPro" id="IPR002933">
    <property type="entry name" value="Peptidase_M20"/>
</dbReference>
<comment type="similarity">
    <text evidence="2">Belongs to the peptidase M20 family.</text>
</comment>
<dbReference type="CDD" id="cd03884">
    <property type="entry name" value="M20_bAS"/>
    <property type="match status" value="1"/>
</dbReference>
<dbReference type="SUPFAM" id="SSF55031">
    <property type="entry name" value="Bacterial exopeptidase dimerisation domain"/>
    <property type="match status" value="1"/>
</dbReference>
<sequence>MPFDPSSSSIDADRLWTDLMALAAITEPDRPWTRRSFTPRFAEGRKWLSELFTRSGLTRRMDAGGNLIGRLEGRRPLPPIMLGSHTDTVPSGGRFDGAAGVISAVEVARAVVRSGRPLDHPLEIVDFLAEEPSDYGLSCIGSRAMVGALSQDMLSRTNAGGESLFNAIARAGGAPGTLGQTEPPKIAAYLELHIEQGRVLENAHIELGIVSGIVGIVRVELLFRGSADHAGGTPMKLRRDAAVAAAEVISWASRQGTLQAERARGHFVATTGMIEISPNAANVVPGQARLVLDIRAEDSQEIEAFIKLLDRHSLEAAHRVGVERERLEIISRTAPTPCDPELRAALARSASRLGYSTTELASGAGHDAAFIARIGRSAMLFIPCLEGKSHSPDEWADPGALAMGTATLYDAVRSLDTSDRLRTKEK</sequence>
<dbReference type="InterPro" id="IPR001261">
    <property type="entry name" value="ArgE/DapE_CS"/>
</dbReference>